<sequence>MSSVYPFTSTAQEFDPVFVVAAKEMENKYFGPVPTNEFLSHYLPEAEGMPAMPQWDARSFKLVSAYRIENHMYEPMIKALQPFCQSLKLINTSLHEDPKSGVFLNRRIKPDISYYDNSNMPAPDECPTNARTMLGFLEFKNDIDDEPFATDISAAFERDTVRARDTRGQITVYNTTVFASQFRTRIFSAFVNKSSCRLMCATRSGTVVTESFDYTEDPSLATFFWRLSHSSAETRGIDTTIVQILGEEVKAREYLQLSANEPLFRISVVDEASKAKSSYIVSKPFTSSHNSPTGRCTRCFRAFDIQRRKVVLLKDNWRVDGYEAEGLTYRVLNSKGIKNVPILVTAGNVSDVSSNTCGDEPFLVRYEHRVHHHYRLVLDTIGHSLTHFDSTWQLVRVIADALAAHRQAFFEASRLHRDISVGNIIITDEGRGMLIDWELSKDSKQKVPRSYERTGTWQFKSIRLLRSTVENPVQHVAGDDIESFLWVLAWVVARNVPHGMSEHACGYFLQAFDQLSPDGSAKTDLLLTGAARIRGMALTTVPLQHLLTKLWLRFGGKYGSDKMQETREKSDEEARRWLEDLRTHDWMIETLETALSDELWQQISDPRVARDIKVRDKILTGTQKKRKSAMTDYGVPPLPKKVRIEPRAPQTELKTSSPAQES</sequence>
<proteinExistence type="predicted"/>
<dbReference type="SUPFAM" id="SSF56112">
    <property type="entry name" value="Protein kinase-like (PK-like)"/>
    <property type="match status" value="1"/>
</dbReference>
<dbReference type="AlphaFoldDB" id="A0A8H5HTJ6"/>
<dbReference type="Proteomes" id="UP000518752">
    <property type="component" value="Unassembled WGS sequence"/>
</dbReference>
<dbReference type="PANTHER" id="PTHR38248:SF2">
    <property type="entry name" value="FUNK1 11"/>
    <property type="match status" value="1"/>
</dbReference>
<gene>
    <name evidence="3" type="ORF">D9757_003381</name>
</gene>
<dbReference type="Pfam" id="PF17667">
    <property type="entry name" value="Pkinase_fungal"/>
    <property type="match status" value="2"/>
</dbReference>
<feature type="domain" description="Fungal-type protein kinase" evidence="2">
    <location>
        <begin position="366"/>
        <end position="492"/>
    </location>
</feature>
<dbReference type="OrthoDB" id="2739948at2759"/>
<evidence type="ECO:0000313" key="3">
    <source>
        <dbReference type="EMBL" id="KAF5389203.1"/>
    </source>
</evidence>
<name>A0A8H5HTJ6_9AGAR</name>
<evidence type="ECO:0000256" key="1">
    <source>
        <dbReference type="SAM" id="MobiDB-lite"/>
    </source>
</evidence>
<feature type="compositionally biased region" description="Polar residues" evidence="1">
    <location>
        <begin position="652"/>
        <end position="662"/>
    </location>
</feature>
<protein>
    <recommendedName>
        <fullName evidence="2">Fungal-type protein kinase domain-containing protein</fullName>
    </recommendedName>
</protein>
<reference evidence="3 4" key="1">
    <citation type="journal article" date="2020" name="ISME J.">
        <title>Uncovering the hidden diversity of litter-decomposition mechanisms in mushroom-forming fungi.</title>
        <authorList>
            <person name="Floudas D."/>
            <person name="Bentzer J."/>
            <person name="Ahren D."/>
            <person name="Johansson T."/>
            <person name="Persson P."/>
            <person name="Tunlid A."/>
        </authorList>
    </citation>
    <scope>NUCLEOTIDE SEQUENCE [LARGE SCALE GENOMIC DNA]</scope>
    <source>
        <strain evidence="3 4">CBS 406.79</strain>
    </source>
</reference>
<dbReference type="EMBL" id="JAACJN010000023">
    <property type="protein sequence ID" value="KAF5389203.1"/>
    <property type="molecule type" value="Genomic_DNA"/>
</dbReference>
<accession>A0A8H5HTJ6</accession>
<dbReference type="Gene3D" id="1.10.510.10">
    <property type="entry name" value="Transferase(Phosphotransferase) domain 1"/>
    <property type="match status" value="1"/>
</dbReference>
<feature type="region of interest" description="Disordered" evidence="1">
    <location>
        <begin position="623"/>
        <end position="662"/>
    </location>
</feature>
<evidence type="ECO:0000313" key="4">
    <source>
        <dbReference type="Proteomes" id="UP000518752"/>
    </source>
</evidence>
<evidence type="ECO:0000259" key="2">
    <source>
        <dbReference type="Pfam" id="PF17667"/>
    </source>
</evidence>
<comment type="caution">
    <text evidence="3">The sequence shown here is derived from an EMBL/GenBank/DDBJ whole genome shotgun (WGS) entry which is preliminary data.</text>
</comment>
<dbReference type="PANTHER" id="PTHR38248">
    <property type="entry name" value="FUNK1 6"/>
    <property type="match status" value="1"/>
</dbReference>
<dbReference type="InterPro" id="IPR040976">
    <property type="entry name" value="Pkinase_fungal"/>
</dbReference>
<dbReference type="InterPro" id="IPR011009">
    <property type="entry name" value="Kinase-like_dom_sf"/>
</dbReference>
<organism evidence="3 4">
    <name type="scientific">Collybiopsis confluens</name>
    <dbReference type="NCBI Taxonomy" id="2823264"/>
    <lineage>
        <taxon>Eukaryota</taxon>
        <taxon>Fungi</taxon>
        <taxon>Dikarya</taxon>
        <taxon>Basidiomycota</taxon>
        <taxon>Agaricomycotina</taxon>
        <taxon>Agaricomycetes</taxon>
        <taxon>Agaricomycetidae</taxon>
        <taxon>Agaricales</taxon>
        <taxon>Marasmiineae</taxon>
        <taxon>Omphalotaceae</taxon>
        <taxon>Collybiopsis</taxon>
    </lineage>
</organism>
<feature type="domain" description="Fungal-type protein kinase" evidence="2">
    <location>
        <begin position="162"/>
        <end position="350"/>
    </location>
</feature>
<keyword evidence="4" id="KW-1185">Reference proteome</keyword>